<reference evidence="7" key="2">
    <citation type="submission" date="2020-09" db="EMBL/GenBank/DDBJ databases">
        <authorList>
            <person name="Sun Q."/>
            <person name="Kim S."/>
        </authorList>
    </citation>
    <scope>NUCLEOTIDE SEQUENCE</scope>
    <source>
        <strain evidence="7">KCTC 23224</strain>
    </source>
</reference>
<evidence type="ECO:0000256" key="4">
    <source>
        <dbReference type="ARBA" id="ARBA00022679"/>
    </source>
</evidence>
<gene>
    <name evidence="7" type="ORF">GCM10008106_32750</name>
</gene>
<evidence type="ECO:0000313" key="7">
    <source>
        <dbReference type="EMBL" id="GHB49482.1"/>
    </source>
</evidence>
<evidence type="ECO:0000256" key="1">
    <source>
        <dbReference type="ARBA" id="ARBA00004236"/>
    </source>
</evidence>
<dbReference type="GO" id="GO:0016787">
    <property type="term" value="F:hydrolase activity"/>
    <property type="evidence" value="ECO:0007669"/>
    <property type="project" value="UniProtKB-KW"/>
</dbReference>
<evidence type="ECO:0000256" key="5">
    <source>
        <dbReference type="ARBA" id="ARBA00023136"/>
    </source>
</evidence>
<evidence type="ECO:0000313" key="8">
    <source>
        <dbReference type="Proteomes" id="UP000642809"/>
    </source>
</evidence>
<dbReference type="Gene3D" id="3.90.550.10">
    <property type="entry name" value="Spore Coat Polysaccharide Biosynthesis Protein SpsA, Chain A"/>
    <property type="match status" value="1"/>
</dbReference>
<protein>
    <submittedName>
        <fullName evidence="7">Glycosyl hydrolase</fullName>
    </submittedName>
</protein>
<dbReference type="Pfam" id="PF00535">
    <property type="entry name" value="Glycos_transf_2"/>
    <property type="match status" value="1"/>
</dbReference>
<keyword evidence="5" id="KW-0472">Membrane</keyword>
<dbReference type="AlphaFoldDB" id="A0A8J3D035"/>
<evidence type="ECO:0000256" key="3">
    <source>
        <dbReference type="ARBA" id="ARBA00022676"/>
    </source>
</evidence>
<comment type="caution">
    <text evidence="7">The sequence shown here is derived from an EMBL/GenBank/DDBJ whole genome shotgun (WGS) entry which is preliminary data.</text>
</comment>
<dbReference type="SUPFAM" id="SSF53448">
    <property type="entry name" value="Nucleotide-diphospho-sugar transferases"/>
    <property type="match status" value="1"/>
</dbReference>
<proteinExistence type="predicted"/>
<accession>A0A8J3D035</accession>
<sequence>MSTKISLIIPVYNEEKEAHELIAHLEKVCLDKAVELIIVDGGSTDQTMEIFSKYPNLKLFKSPKSGRAAQMNYGASQANGEVLYFVHADTRIVETFFEDILDSIKEGFSSGCYAYSFDSNHFLLKINSFFTKFNGVFAGGGDQTLFITKQFFNSLNGFNEAYSIMEDFELTKRIRKGHRFKIINKKIKVSARKYIKNGWLKVQLVNLYAFVHFYKGTNPDEIKTFYKKSLEF</sequence>
<dbReference type="EMBL" id="BMYF01000024">
    <property type="protein sequence ID" value="GHB49482.1"/>
    <property type="molecule type" value="Genomic_DNA"/>
</dbReference>
<evidence type="ECO:0000259" key="6">
    <source>
        <dbReference type="Pfam" id="PF00535"/>
    </source>
</evidence>
<dbReference type="RefSeq" id="WP_189585262.1">
    <property type="nucleotide sequence ID" value="NZ_BMYF01000024.1"/>
</dbReference>
<keyword evidence="3" id="KW-0328">Glycosyltransferase</keyword>
<dbReference type="PANTHER" id="PTHR43646:SF2">
    <property type="entry name" value="GLYCOSYLTRANSFERASE 2-LIKE DOMAIN-CONTAINING PROTEIN"/>
    <property type="match status" value="1"/>
</dbReference>
<dbReference type="InterPro" id="IPR026461">
    <property type="entry name" value="Trfase_2_rSAM/seldom_assoc"/>
</dbReference>
<reference evidence="7" key="1">
    <citation type="journal article" date="2014" name="Int. J. Syst. Evol. Microbiol.">
        <title>Complete genome sequence of Corynebacterium casei LMG S-19264T (=DSM 44701T), isolated from a smear-ripened cheese.</title>
        <authorList>
            <consortium name="US DOE Joint Genome Institute (JGI-PGF)"/>
            <person name="Walter F."/>
            <person name="Albersmeier A."/>
            <person name="Kalinowski J."/>
            <person name="Ruckert C."/>
        </authorList>
    </citation>
    <scope>NUCLEOTIDE SEQUENCE</scope>
    <source>
        <strain evidence="7">KCTC 23224</strain>
    </source>
</reference>
<dbReference type="NCBIfam" id="TIGR04283">
    <property type="entry name" value="glyco_like_mftF"/>
    <property type="match status" value="1"/>
</dbReference>
<dbReference type="CDD" id="cd02522">
    <property type="entry name" value="GT_2_like_a"/>
    <property type="match status" value="1"/>
</dbReference>
<organism evidence="7 8">
    <name type="scientific">Mongoliitalea lutea</name>
    <dbReference type="NCBI Taxonomy" id="849756"/>
    <lineage>
        <taxon>Bacteria</taxon>
        <taxon>Pseudomonadati</taxon>
        <taxon>Bacteroidota</taxon>
        <taxon>Cytophagia</taxon>
        <taxon>Cytophagales</taxon>
        <taxon>Cyclobacteriaceae</taxon>
        <taxon>Mongoliitalea</taxon>
    </lineage>
</organism>
<comment type="subcellular location">
    <subcellularLocation>
        <location evidence="1">Cell membrane</location>
    </subcellularLocation>
</comment>
<dbReference type="InterPro" id="IPR001173">
    <property type="entry name" value="Glyco_trans_2-like"/>
</dbReference>
<dbReference type="GO" id="GO:0016757">
    <property type="term" value="F:glycosyltransferase activity"/>
    <property type="evidence" value="ECO:0007669"/>
    <property type="project" value="UniProtKB-KW"/>
</dbReference>
<feature type="domain" description="Glycosyltransferase 2-like" evidence="6">
    <location>
        <begin position="6"/>
        <end position="122"/>
    </location>
</feature>
<name>A0A8J3D035_9BACT</name>
<keyword evidence="7" id="KW-0378">Hydrolase</keyword>
<dbReference type="Proteomes" id="UP000642809">
    <property type="component" value="Unassembled WGS sequence"/>
</dbReference>
<keyword evidence="4" id="KW-0808">Transferase</keyword>
<keyword evidence="2" id="KW-1003">Cell membrane</keyword>
<dbReference type="PANTHER" id="PTHR43646">
    <property type="entry name" value="GLYCOSYLTRANSFERASE"/>
    <property type="match status" value="1"/>
</dbReference>
<dbReference type="InterPro" id="IPR029044">
    <property type="entry name" value="Nucleotide-diphossugar_trans"/>
</dbReference>
<evidence type="ECO:0000256" key="2">
    <source>
        <dbReference type="ARBA" id="ARBA00022475"/>
    </source>
</evidence>
<dbReference type="GO" id="GO:0005886">
    <property type="term" value="C:plasma membrane"/>
    <property type="evidence" value="ECO:0007669"/>
    <property type="project" value="UniProtKB-SubCell"/>
</dbReference>
<keyword evidence="8" id="KW-1185">Reference proteome</keyword>